<evidence type="ECO:0000256" key="1">
    <source>
        <dbReference type="ARBA" id="ARBA00000085"/>
    </source>
</evidence>
<dbReference type="SMART" id="SM00387">
    <property type="entry name" value="HATPase_c"/>
    <property type="match status" value="1"/>
</dbReference>
<gene>
    <name evidence="9" type="ORF">PW52_05745</name>
</gene>
<dbReference type="Proteomes" id="UP000032578">
    <property type="component" value="Unassembled WGS sequence"/>
</dbReference>
<dbReference type="InterPro" id="IPR036097">
    <property type="entry name" value="HisK_dim/P_sf"/>
</dbReference>
<dbReference type="Pfam" id="PF00512">
    <property type="entry name" value="HisKA"/>
    <property type="match status" value="1"/>
</dbReference>
<keyword evidence="10" id="KW-1185">Reference proteome</keyword>
<dbReference type="PROSITE" id="PS50005">
    <property type="entry name" value="TPR"/>
    <property type="match status" value="1"/>
</dbReference>
<dbReference type="InterPro" id="IPR004358">
    <property type="entry name" value="Sig_transdc_His_kin-like_C"/>
</dbReference>
<dbReference type="GO" id="GO:0000155">
    <property type="term" value="F:phosphorelay sensor kinase activity"/>
    <property type="evidence" value="ECO:0007669"/>
    <property type="project" value="InterPro"/>
</dbReference>
<protein>
    <recommendedName>
        <fullName evidence="2">histidine kinase</fullName>
        <ecNumber evidence="2">2.7.13.3</ecNumber>
    </recommendedName>
</protein>
<evidence type="ECO:0000256" key="4">
    <source>
        <dbReference type="ARBA" id="ARBA00022679"/>
    </source>
</evidence>
<dbReference type="PRINTS" id="PR00344">
    <property type="entry name" value="BCTRLSENSOR"/>
</dbReference>
<reference evidence="9 10" key="1">
    <citation type="submission" date="2014-11" db="EMBL/GenBank/DDBJ databases">
        <title>Tamlana sedimentorum sp. nov., isolated from shallow sand sediments of the Sea of Japan.</title>
        <authorList>
            <person name="Romanenko L.A."/>
        </authorList>
    </citation>
    <scope>NUCLEOTIDE SEQUENCE [LARGE SCALE GENOMIC DNA]</scope>
    <source>
        <strain evidence="9 10">JCM 19808</strain>
    </source>
</reference>
<evidence type="ECO:0000259" key="8">
    <source>
        <dbReference type="PROSITE" id="PS50109"/>
    </source>
</evidence>
<feature type="repeat" description="TPR" evidence="6">
    <location>
        <begin position="92"/>
        <end position="125"/>
    </location>
</feature>
<evidence type="ECO:0000313" key="10">
    <source>
        <dbReference type="Proteomes" id="UP000032578"/>
    </source>
</evidence>
<dbReference type="PATRIC" id="fig|1435349.4.peg.2105"/>
<feature type="transmembrane region" description="Helical" evidence="7">
    <location>
        <begin position="403"/>
        <end position="423"/>
    </location>
</feature>
<keyword evidence="6" id="KW-0802">TPR repeat</keyword>
<dbReference type="PANTHER" id="PTHR43547:SF2">
    <property type="entry name" value="HYBRID SIGNAL TRANSDUCTION HISTIDINE KINASE C"/>
    <property type="match status" value="1"/>
</dbReference>
<keyword evidence="5" id="KW-0418">Kinase</keyword>
<comment type="catalytic activity">
    <reaction evidence="1">
        <text>ATP + protein L-histidine = ADP + protein N-phospho-L-histidine.</text>
        <dbReference type="EC" id="2.7.13.3"/>
    </reaction>
</comment>
<keyword evidence="3" id="KW-0597">Phosphoprotein</keyword>
<organism evidence="9 10">
    <name type="scientific">Neotamlana sedimentorum</name>
    <dbReference type="NCBI Taxonomy" id="1435349"/>
    <lineage>
        <taxon>Bacteria</taxon>
        <taxon>Pseudomonadati</taxon>
        <taxon>Bacteroidota</taxon>
        <taxon>Flavobacteriia</taxon>
        <taxon>Flavobacteriales</taxon>
        <taxon>Flavobacteriaceae</taxon>
        <taxon>Neotamlana</taxon>
    </lineage>
</organism>
<feature type="domain" description="Histidine kinase" evidence="8">
    <location>
        <begin position="463"/>
        <end position="679"/>
    </location>
</feature>
<dbReference type="InterPro" id="IPR003594">
    <property type="entry name" value="HATPase_dom"/>
</dbReference>
<dbReference type="Pfam" id="PF02518">
    <property type="entry name" value="HATPase_c"/>
    <property type="match status" value="1"/>
</dbReference>
<comment type="caution">
    <text evidence="9">The sequence shown here is derived from an EMBL/GenBank/DDBJ whole genome shotgun (WGS) entry which is preliminary data.</text>
</comment>
<dbReference type="Gene3D" id="1.10.287.130">
    <property type="match status" value="1"/>
</dbReference>
<keyword evidence="7" id="KW-1133">Transmembrane helix</keyword>
<evidence type="ECO:0000313" key="9">
    <source>
        <dbReference type="EMBL" id="KJD36114.1"/>
    </source>
</evidence>
<evidence type="ECO:0000256" key="6">
    <source>
        <dbReference type="PROSITE-ProRule" id="PRU00339"/>
    </source>
</evidence>
<dbReference type="PANTHER" id="PTHR43547">
    <property type="entry name" value="TWO-COMPONENT HISTIDINE KINASE"/>
    <property type="match status" value="1"/>
</dbReference>
<name>A0A0D7WAL3_9FLAO</name>
<dbReference type="Gene3D" id="1.25.40.10">
    <property type="entry name" value="Tetratricopeptide repeat domain"/>
    <property type="match status" value="2"/>
</dbReference>
<evidence type="ECO:0000256" key="3">
    <source>
        <dbReference type="ARBA" id="ARBA00022553"/>
    </source>
</evidence>
<dbReference type="InterPro" id="IPR019734">
    <property type="entry name" value="TPR_rpt"/>
</dbReference>
<dbReference type="SUPFAM" id="SSF48452">
    <property type="entry name" value="TPR-like"/>
    <property type="match status" value="1"/>
</dbReference>
<dbReference type="SUPFAM" id="SSF55874">
    <property type="entry name" value="ATPase domain of HSP90 chaperone/DNA topoisomerase II/histidine kinase"/>
    <property type="match status" value="1"/>
</dbReference>
<dbReference type="EMBL" id="JTDW01000004">
    <property type="protein sequence ID" value="KJD36114.1"/>
    <property type="molecule type" value="Genomic_DNA"/>
</dbReference>
<dbReference type="SMART" id="SM00388">
    <property type="entry name" value="HisKA"/>
    <property type="match status" value="1"/>
</dbReference>
<sequence length="681" mass="78631">MENIILKIYFSILFFLSFACIDSVYSQTEASILNEIETLQNSTNFSTKNTKYIDLILELAKKKVRTNPDSMVILLKEATKLSKEYNYKVGESIALSTYGYFYFEKGETETAFQYNTKALELAEKYGLNEPKLRALNNMGLDFWIQGEAEKALPMFLEALNVAKTINKIDMIISLNINISNIYSENGDFETAESFLNIARDMSSNIKEEEVLAYTLLNMAQEYSKIGNLKEAEDIVEISTKYFEKENIKDWLSHAYEQKGFIEIKKKNFKNAIHWLKKSEAVCEEIDFKYGKALAYSSLAKSYLGINNLENAKNYGDKALAISKELNIALCIKESHETLYQVYQKLNNYELAYKHQQKYLSLYKKETEEKFKKGLGLLRTKIEFENQKKQLIQEQNKTLTKHKYFNYLTVAALLILLLTLFSIFKTNRLQKKFNKKLKIKQEALLVRESELSELNDTKDKLFSIIAHDLKGPINSLYELIKISIEEPLDKNETKEFFTYVLKETQSLSEMLNNLLIWAKTQMQGLNLKQENVDLNSIIESTISFLKPLADKKEIKIINHFPDNIITFSDKNLLHIVFRNLITNAIKFTKTKGTIELFMEEKLNKLQIEVKDNGIGMSETNLNMLFKNKHIKSTYGTQKEKGTGLGLSICHELILKNGGSIWAKSTQNVGTSFYFTLPKEKVN</sequence>
<dbReference type="InterPro" id="IPR011990">
    <property type="entry name" value="TPR-like_helical_dom_sf"/>
</dbReference>
<dbReference type="PROSITE" id="PS50109">
    <property type="entry name" value="HIS_KIN"/>
    <property type="match status" value="1"/>
</dbReference>
<keyword evidence="4" id="KW-0808">Transferase</keyword>
<keyword evidence="7" id="KW-0812">Transmembrane</keyword>
<dbReference type="InterPro" id="IPR036890">
    <property type="entry name" value="HATPase_C_sf"/>
</dbReference>
<evidence type="ECO:0000256" key="5">
    <source>
        <dbReference type="ARBA" id="ARBA00022777"/>
    </source>
</evidence>
<evidence type="ECO:0000256" key="2">
    <source>
        <dbReference type="ARBA" id="ARBA00012438"/>
    </source>
</evidence>
<dbReference type="CDD" id="cd00075">
    <property type="entry name" value="HATPase"/>
    <property type="match status" value="1"/>
</dbReference>
<keyword evidence="7" id="KW-0472">Membrane</keyword>
<dbReference type="PROSITE" id="PS51257">
    <property type="entry name" value="PROKAR_LIPOPROTEIN"/>
    <property type="match status" value="1"/>
</dbReference>
<dbReference type="Pfam" id="PF13424">
    <property type="entry name" value="TPR_12"/>
    <property type="match status" value="1"/>
</dbReference>
<dbReference type="RefSeq" id="WP_044631974.1">
    <property type="nucleotide sequence ID" value="NZ_JTDW01000004.1"/>
</dbReference>
<accession>A0A0D7WAL3</accession>
<dbReference type="InterPro" id="IPR003661">
    <property type="entry name" value="HisK_dim/P_dom"/>
</dbReference>
<dbReference type="STRING" id="1435349.PW52_05745"/>
<dbReference type="CDD" id="cd00082">
    <property type="entry name" value="HisKA"/>
    <property type="match status" value="1"/>
</dbReference>
<dbReference type="AlphaFoldDB" id="A0A0D7WAL3"/>
<dbReference type="Gene3D" id="3.30.565.10">
    <property type="entry name" value="Histidine kinase-like ATPase, C-terminal domain"/>
    <property type="match status" value="1"/>
</dbReference>
<dbReference type="OrthoDB" id="9810447at2"/>
<dbReference type="InterPro" id="IPR005467">
    <property type="entry name" value="His_kinase_dom"/>
</dbReference>
<dbReference type="SUPFAM" id="SSF47384">
    <property type="entry name" value="Homodimeric domain of signal transducing histidine kinase"/>
    <property type="match status" value="1"/>
</dbReference>
<dbReference type="SMART" id="SM00028">
    <property type="entry name" value="TPR"/>
    <property type="match status" value="6"/>
</dbReference>
<evidence type="ECO:0000256" key="7">
    <source>
        <dbReference type="SAM" id="Phobius"/>
    </source>
</evidence>
<proteinExistence type="predicted"/>
<dbReference type="EC" id="2.7.13.3" evidence="2"/>
<dbReference type="FunFam" id="3.30.565.10:FF:000006">
    <property type="entry name" value="Sensor histidine kinase WalK"/>
    <property type="match status" value="1"/>
</dbReference>